<name>A0A8H4PN80_9HYPO</name>
<gene>
    <name evidence="4" type="ORF">G6O67_006025</name>
</gene>
<feature type="region of interest" description="Disordered" evidence="2">
    <location>
        <begin position="156"/>
        <end position="284"/>
    </location>
</feature>
<dbReference type="CDD" id="cd14688">
    <property type="entry name" value="bZIP_YAP"/>
    <property type="match status" value="1"/>
</dbReference>
<feature type="region of interest" description="Disordered" evidence="2">
    <location>
        <begin position="615"/>
        <end position="634"/>
    </location>
</feature>
<feature type="compositionally biased region" description="Basic and acidic residues" evidence="2">
    <location>
        <begin position="270"/>
        <end position="284"/>
    </location>
</feature>
<dbReference type="AlphaFoldDB" id="A0A8H4PN80"/>
<reference evidence="4 5" key="1">
    <citation type="journal article" date="2020" name="Genome Biol. Evol.">
        <title>A new high-quality draft genome assembly of the Chinese cordyceps Ophiocordyceps sinensis.</title>
        <authorList>
            <person name="Shu R."/>
            <person name="Zhang J."/>
            <person name="Meng Q."/>
            <person name="Zhang H."/>
            <person name="Zhou G."/>
            <person name="Li M."/>
            <person name="Wu P."/>
            <person name="Zhao Y."/>
            <person name="Chen C."/>
            <person name="Qin Q."/>
        </authorList>
    </citation>
    <scope>NUCLEOTIDE SEQUENCE [LARGE SCALE GENOMIC DNA]</scope>
    <source>
        <strain evidence="4 5">IOZ07</strain>
    </source>
</reference>
<comment type="caution">
    <text evidence="4">The sequence shown here is derived from an EMBL/GenBank/DDBJ whole genome shotgun (WGS) entry which is preliminary data.</text>
</comment>
<evidence type="ECO:0000313" key="5">
    <source>
        <dbReference type="Proteomes" id="UP000557566"/>
    </source>
</evidence>
<evidence type="ECO:0000256" key="2">
    <source>
        <dbReference type="SAM" id="MobiDB-lite"/>
    </source>
</evidence>
<proteinExistence type="predicted"/>
<feature type="compositionally biased region" description="Polar residues" evidence="2">
    <location>
        <begin position="615"/>
        <end position="632"/>
    </location>
</feature>
<protein>
    <recommendedName>
        <fullName evidence="3">BZIP domain-containing protein</fullName>
    </recommendedName>
</protein>
<dbReference type="SUPFAM" id="SSF57959">
    <property type="entry name" value="Leucine zipper domain"/>
    <property type="match status" value="1"/>
</dbReference>
<sequence length="746" mass="80851">MGEIWGACAADATRPAEAVGGAARSRQDGRGAGHDAMEHPARLHANSNVQVHESFSANLHYYHPYDPHAFAPHHVHSAHRLSPIVVNAAAAPDLEDDNDGCSSQTTPVTPYPPLSTGHGQFPQPNHGSEPRRPSPAFHESSASSGAAFAFATDHQQPRPHPLLQGCMDDVDDTGSAPRSSRPASCDRDSTPSDQAPGRTAEYTTNLVLRPGPAFGSRLHPGPTGAQEPTHMVLDHPQHGSMDESDSAPNTPCTTIDDVPAPTARRPRGRPRLETRDQTPIDRRRTQVRLAQRGFRQRKEEHLQSLERRVVELESVNESMCLEFAQFHDFIRAECVLDAHPLAAKRLQIIADRFVASALVVWGGSSGSQSSDADNETRRKTASSSALPSKMHRPSSTGHPQQGYFPGSGAVTSSGQNVPFPLSMSYEMVTQPTPENGSFPFYATMESLSPNVTGPYYNMSSNSTAVSPMAYTGHDMSFGRRLQRASMEAGWRLITMANPPAERYAAAFGFRLFFESRETIIRRLKLFSAGPFNCEVMPMRDERLDHRMRTLYPGFEREFFNADEVEAYLDRLGISIPQNAEFVEAEVDLGNLEEASPPWSPFADEPEVAKIGAFSNSPIQSSDSMTGTASGTASRMWPHSDFEAEKQITAPAAGAGNGHPPAATAMGGSGTPGLSHVNGGFNPGMCSSSNDGMWAPTGNWPRAKIAIDVNIMIDEMVHRSVCLGKIPGVRRRDVNRAVKIAAGLAAR</sequence>
<evidence type="ECO:0000256" key="1">
    <source>
        <dbReference type="SAM" id="Coils"/>
    </source>
</evidence>
<dbReference type="GO" id="GO:0003700">
    <property type="term" value="F:DNA-binding transcription factor activity"/>
    <property type="evidence" value="ECO:0007669"/>
    <property type="project" value="InterPro"/>
</dbReference>
<dbReference type="PANTHER" id="PTHR40618">
    <property type="entry name" value="B-ZIP TRANSCRIPTION FACTOR (EUROFUNG)-RELATED"/>
    <property type="match status" value="1"/>
</dbReference>
<feature type="region of interest" description="Disordered" evidence="2">
    <location>
        <begin position="15"/>
        <end position="36"/>
    </location>
</feature>
<feature type="compositionally biased region" description="Basic and acidic residues" evidence="2">
    <location>
        <begin position="25"/>
        <end position="36"/>
    </location>
</feature>
<dbReference type="Proteomes" id="UP000557566">
    <property type="component" value="Unassembled WGS sequence"/>
</dbReference>
<feature type="coiled-coil region" evidence="1">
    <location>
        <begin position="295"/>
        <end position="322"/>
    </location>
</feature>
<keyword evidence="5" id="KW-1185">Reference proteome</keyword>
<feature type="region of interest" description="Disordered" evidence="2">
    <location>
        <begin position="364"/>
        <end position="409"/>
    </location>
</feature>
<evidence type="ECO:0000313" key="4">
    <source>
        <dbReference type="EMBL" id="KAF4507383.1"/>
    </source>
</evidence>
<feature type="compositionally biased region" description="Basic and acidic residues" evidence="2">
    <location>
        <begin position="232"/>
        <end position="241"/>
    </location>
</feature>
<evidence type="ECO:0000259" key="3">
    <source>
        <dbReference type="Pfam" id="PF00170"/>
    </source>
</evidence>
<dbReference type="EMBL" id="JAAVMX010000006">
    <property type="protein sequence ID" value="KAF4507383.1"/>
    <property type="molecule type" value="Genomic_DNA"/>
</dbReference>
<accession>A0A8H4PN80</accession>
<dbReference type="InterPro" id="IPR046347">
    <property type="entry name" value="bZIP_sf"/>
</dbReference>
<feature type="domain" description="BZIP" evidence="3">
    <location>
        <begin position="282"/>
        <end position="325"/>
    </location>
</feature>
<dbReference type="Gene3D" id="1.20.5.170">
    <property type="match status" value="1"/>
</dbReference>
<keyword evidence="1" id="KW-0175">Coiled coil</keyword>
<feature type="compositionally biased region" description="Low complexity" evidence="2">
    <location>
        <begin position="650"/>
        <end position="664"/>
    </location>
</feature>
<dbReference type="OrthoDB" id="3555317at2759"/>
<feature type="region of interest" description="Disordered" evidence="2">
    <location>
        <begin position="650"/>
        <end position="675"/>
    </location>
</feature>
<dbReference type="InterPro" id="IPR004827">
    <property type="entry name" value="bZIP"/>
</dbReference>
<dbReference type="PANTHER" id="PTHR40618:SF1">
    <property type="entry name" value="B-ZIP TRANSCRIPTION FACTOR (EUROFUNG)"/>
    <property type="match status" value="1"/>
</dbReference>
<feature type="region of interest" description="Disordered" evidence="2">
    <location>
        <begin position="93"/>
        <end position="144"/>
    </location>
</feature>
<organism evidence="4 5">
    <name type="scientific">Ophiocordyceps sinensis</name>
    <dbReference type="NCBI Taxonomy" id="72228"/>
    <lineage>
        <taxon>Eukaryota</taxon>
        <taxon>Fungi</taxon>
        <taxon>Dikarya</taxon>
        <taxon>Ascomycota</taxon>
        <taxon>Pezizomycotina</taxon>
        <taxon>Sordariomycetes</taxon>
        <taxon>Hypocreomycetidae</taxon>
        <taxon>Hypocreales</taxon>
        <taxon>Ophiocordycipitaceae</taxon>
        <taxon>Ophiocordyceps</taxon>
    </lineage>
</organism>
<dbReference type="Pfam" id="PF00170">
    <property type="entry name" value="bZIP_1"/>
    <property type="match status" value="1"/>
</dbReference>